<reference evidence="2" key="2">
    <citation type="submission" date="2022-06" db="EMBL/GenBank/DDBJ databases">
        <title>Isolation of gut microbiota from human fecal samples.</title>
        <authorList>
            <person name="Pamer E.G."/>
            <person name="Barat B."/>
            <person name="Waligurski E."/>
            <person name="Medina S."/>
            <person name="Paddock L."/>
            <person name="Mostad J."/>
        </authorList>
    </citation>
    <scope>NUCLEOTIDE SEQUENCE</scope>
    <source>
        <strain evidence="2">SL.1.01</strain>
    </source>
</reference>
<protein>
    <recommendedName>
        <fullName evidence="5">Hemolysin</fullName>
    </recommendedName>
</protein>
<dbReference type="Proteomes" id="UP001206013">
    <property type="component" value="Unassembled WGS sequence"/>
</dbReference>
<organism evidence="3 4">
    <name type="scientific">Bifidobacterium adolescentis</name>
    <dbReference type="NCBI Taxonomy" id="1680"/>
    <lineage>
        <taxon>Bacteria</taxon>
        <taxon>Bacillati</taxon>
        <taxon>Actinomycetota</taxon>
        <taxon>Actinomycetes</taxon>
        <taxon>Bifidobacteriales</taxon>
        <taxon>Bifidobacteriaceae</taxon>
        <taxon>Bifidobacterium</taxon>
    </lineage>
</organism>
<gene>
    <name evidence="3" type="ORF">B0487_1562</name>
    <name evidence="2" type="ORF">NE692_08820</name>
</gene>
<keyword evidence="1" id="KW-0732">Signal</keyword>
<feature type="signal peptide" evidence="1">
    <location>
        <begin position="1"/>
        <end position="22"/>
    </location>
</feature>
<proteinExistence type="predicted"/>
<feature type="chain" id="PRO_5038816643" description="Hemolysin" evidence="1">
    <location>
        <begin position="23"/>
        <end position="98"/>
    </location>
</feature>
<evidence type="ECO:0000256" key="1">
    <source>
        <dbReference type="SAM" id="SignalP"/>
    </source>
</evidence>
<dbReference type="EMBL" id="JANFYM010000010">
    <property type="protein sequence ID" value="MCQ4793560.1"/>
    <property type="molecule type" value="Genomic_DNA"/>
</dbReference>
<sequence length="98" mass="10436">MRRLLALLLVPMCLMCAGCDEVADESEQETDTTPASQSEKTVTGCADYGTSNSTIDNGIGECELTLHDGRHVTCAVMSDYRKGGLSCDWANAAKEASN</sequence>
<dbReference type="EMBL" id="LNKD01000001">
    <property type="protein sequence ID" value="OSG88643.1"/>
    <property type="molecule type" value="Genomic_DNA"/>
</dbReference>
<evidence type="ECO:0000313" key="3">
    <source>
        <dbReference type="EMBL" id="OSG88643.1"/>
    </source>
</evidence>
<evidence type="ECO:0000313" key="2">
    <source>
        <dbReference type="EMBL" id="MCQ4793560.1"/>
    </source>
</evidence>
<accession>A0A1X2Z2K6</accession>
<evidence type="ECO:0000313" key="4">
    <source>
        <dbReference type="Proteomes" id="UP000193377"/>
    </source>
</evidence>
<name>A0A1X2Z2K6_BIFAD</name>
<evidence type="ECO:0008006" key="5">
    <source>
        <dbReference type="Google" id="ProtNLM"/>
    </source>
</evidence>
<dbReference type="AlphaFoldDB" id="A0A1X2Z2K6"/>
<dbReference type="Proteomes" id="UP000193377">
    <property type="component" value="Unassembled WGS sequence"/>
</dbReference>
<dbReference type="RefSeq" id="WP_236838124.1">
    <property type="nucleotide sequence ID" value="NZ_JANFYM010000010.1"/>
</dbReference>
<reference evidence="3 4" key="1">
    <citation type="journal article" date="2016" name="Sci. Rep.">
        <title>Evaluation of genetic diversity among strains of the human gut commensal Bifidobacterium adolescentis.</title>
        <authorList>
            <person name="Duranti S."/>
            <person name="Milani C."/>
            <person name="Lugli G.A."/>
            <person name="Mancabelli L."/>
            <person name="Turroni F."/>
            <person name="Ferrario C."/>
            <person name="Mangifesta M."/>
            <person name="Viappiani A."/>
            <person name="Sanchez B."/>
            <person name="Margolles A."/>
            <person name="van Sinderen D."/>
            <person name="Ventura M."/>
        </authorList>
    </citation>
    <scope>NUCLEOTIDE SEQUENCE [LARGE SCALE GENOMIC DNA]</scope>
    <source>
        <strain evidence="3 4">487B</strain>
    </source>
</reference>
<comment type="caution">
    <text evidence="3">The sequence shown here is derived from an EMBL/GenBank/DDBJ whole genome shotgun (WGS) entry which is preliminary data.</text>
</comment>